<dbReference type="GO" id="GO:0016757">
    <property type="term" value="F:glycosyltransferase activity"/>
    <property type="evidence" value="ECO:0007669"/>
    <property type="project" value="UniProtKB-KW"/>
</dbReference>
<dbReference type="EMBL" id="JBIMSO010000004">
    <property type="protein sequence ID" value="MFH5206868.1"/>
    <property type="molecule type" value="Genomic_DNA"/>
</dbReference>
<keyword evidence="1" id="KW-0328">Glycosyltransferase</keyword>
<evidence type="ECO:0000313" key="1">
    <source>
        <dbReference type="EMBL" id="MFH5206868.1"/>
    </source>
</evidence>
<dbReference type="PANTHER" id="PTHR12526">
    <property type="entry name" value="GLYCOSYLTRANSFERASE"/>
    <property type="match status" value="1"/>
</dbReference>
<proteinExistence type="predicted"/>
<accession>A0ABW7JG76</accession>
<dbReference type="Gene3D" id="3.40.50.2000">
    <property type="entry name" value="Glycogen Phosphorylase B"/>
    <property type="match status" value="2"/>
</dbReference>
<keyword evidence="1" id="KW-0808">Transferase</keyword>
<dbReference type="SUPFAM" id="SSF53756">
    <property type="entry name" value="UDP-Glycosyltransferase/glycogen phosphorylase"/>
    <property type="match status" value="1"/>
</dbReference>
<dbReference type="RefSeq" id="WP_395112260.1">
    <property type="nucleotide sequence ID" value="NZ_JBIMSO010000004.1"/>
</dbReference>
<comment type="caution">
    <text evidence="1">The sequence shown here is derived from an EMBL/GenBank/DDBJ whole genome shotgun (WGS) entry which is preliminary data.</text>
</comment>
<reference evidence="1 2" key="1">
    <citation type="submission" date="2024-10" db="EMBL/GenBank/DDBJ databases">
        <authorList>
            <person name="Riesco R."/>
        </authorList>
    </citation>
    <scope>NUCLEOTIDE SEQUENCE [LARGE SCALE GENOMIC DNA]</scope>
    <source>
        <strain evidence="1 2">NCIMB 15449</strain>
    </source>
</reference>
<name>A0ABW7JG76_9NOCA</name>
<sequence length="354" mass="38247">MMRAFVPLPHGLSDQAWQDRHGRGEVPDRSPYGLHKLAESGIDVEFGSTDLARIPARLAASVRYRTGGLEVVEAFAQRKHRQLTEADVVLSYDERTGIPASLDLGRSSAPTVTGIGWLTDRAGTARMQALLAARALPRAAAVWSQNAPILPIVGREWGVPQSRLAFVPLGIDTDFYVVQPPPEVRNVVVSAGEDRYRDHSLLVAAVALVRETHTDTTLELATGLPAHFPSDFGVLHTGRLDGRMRDLYRRSSVVAVALHPTVTGSGLTVVLEAMASGRPIIVTDNPGVSDYVEHGETGVLVPPGDVDAFAGAIKDLLADDDRRIAMGHAASRRVRERFTSGIMAEELARLLKTV</sequence>
<gene>
    <name evidence="1" type="ORF">ACHIPZ_01280</name>
</gene>
<dbReference type="PANTHER" id="PTHR12526:SF590">
    <property type="entry name" value="ALPHA-MALTOSE-1-PHOSPHATE SYNTHASE"/>
    <property type="match status" value="1"/>
</dbReference>
<evidence type="ECO:0000313" key="2">
    <source>
        <dbReference type="Proteomes" id="UP001609175"/>
    </source>
</evidence>
<dbReference type="Proteomes" id="UP001609175">
    <property type="component" value="Unassembled WGS sequence"/>
</dbReference>
<dbReference type="EC" id="2.4.-.-" evidence="1"/>
<protein>
    <submittedName>
        <fullName evidence="1">Glycosyltransferase family 4 protein</fullName>
        <ecNumber evidence="1">2.4.-.-</ecNumber>
    </submittedName>
</protein>
<dbReference type="Pfam" id="PF13692">
    <property type="entry name" value="Glyco_trans_1_4"/>
    <property type="match status" value="1"/>
</dbReference>
<organism evidence="1 2">
    <name type="scientific">Antrihabitans spumae</name>
    <dbReference type="NCBI Taxonomy" id="3373370"/>
    <lineage>
        <taxon>Bacteria</taxon>
        <taxon>Bacillati</taxon>
        <taxon>Actinomycetota</taxon>
        <taxon>Actinomycetes</taxon>
        <taxon>Mycobacteriales</taxon>
        <taxon>Nocardiaceae</taxon>
        <taxon>Antrihabitans</taxon>
    </lineage>
</organism>
<dbReference type="CDD" id="cd03801">
    <property type="entry name" value="GT4_PimA-like"/>
    <property type="match status" value="1"/>
</dbReference>